<comment type="similarity">
    <text evidence="5 17">Belongs to the cytochrome P450 family.</text>
</comment>
<name>A0A8S1AER8_ARCPL</name>
<keyword evidence="13 17" id="KW-0503">Monooxygenase</keyword>
<dbReference type="GO" id="GO:0005789">
    <property type="term" value="C:endoplasmic reticulum membrane"/>
    <property type="evidence" value="ECO:0007669"/>
    <property type="project" value="UniProtKB-SubCell"/>
</dbReference>
<dbReference type="GO" id="GO:0020037">
    <property type="term" value="F:heme binding"/>
    <property type="evidence" value="ECO:0007669"/>
    <property type="project" value="InterPro"/>
</dbReference>
<evidence type="ECO:0000256" key="14">
    <source>
        <dbReference type="ARBA" id="ARBA00023136"/>
    </source>
</evidence>
<dbReference type="SUPFAM" id="SSF48264">
    <property type="entry name" value="Cytochrome P450"/>
    <property type="match status" value="1"/>
</dbReference>
<dbReference type="GO" id="GO:0016712">
    <property type="term" value="F:oxidoreductase activity, acting on paired donors, with incorporation or reduction of molecular oxygen, reduced flavin or flavoprotein as one donor, and incorporation of one atom of oxygen"/>
    <property type="evidence" value="ECO:0007669"/>
    <property type="project" value="UniProtKB-EC"/>
</dbReference>
<dbReference type="InterPro" id="IPR002403">
    <property type="entry name" value="Cyt_P450_E_grp-IV"/>
</dbReference>
<feature type="binding site" description="axial binding residue" evidence="16">
    <location>
        <position position="417"/>
    </location>
    <ligand>
        <name>heme</name>
        <dbReference type="ChEBI" id="CHEBI:30413"/>
    </ligand>
    <ligandPart>
        <name>Fe</name>
        <dbReference type="ChEBI" id="CHEBI:18248"/>
    </ligandPart>
</feature>
<evidence type="ECO:0000256" key="3">
    <source>
        <dbReference type="ARBA" id="ARBA00004174"/>
    </source>
</evidence>
<evidence type="ECO:0000256" key="17">
    <source>
        <dbReference type="RuleBase" id="RU000461"/>
    </source>
</evidence>
<comment type="catalytic activity">
    <reaction evidence="15">
        <text>an organic molecule + reduced [NADPH--hemoprotein reductase] + O2 = an alcohol + oxidized [NADPH--hemoprotein reductase] + H2O + H(+)</text>
        <dbReference type="Rhea" id="RHEA:17149"/>
        <dbReference type="Rhea" id="RHEA-COMP:11964"/>
        <dbReference type="Rhea" id="RHEA-COMP:11965"/>
        <dbReference type="ChEBI" id="CHEBI:15377"/>
        <dbReference type="ChEBI" id="CHEBI:15378"/>
        <dbReference type="ChEBI" id="CHEBI:15379"/>
        <dbReference type="ChEBI" id="CHEBI:30879"/>
        <dbReference type="ChEBI" id="CHEBI:57618"/>
        <dbReference type="ChEBI" id="CHEBI:58210"/>
        <dbReference type="ChEBI" id="CHEBI:142491"/>
        <dbReference type="EC" id="1.14.14.1"/>
    </reaction>
</comment>
<dbReference type="Gene3D" id="1.10.630.10">
    <property type="entry name" value="Cytochrome P450"/>
    <property type="match status" value="1"/>
</dbReference>
<dbReference type="EMBL" id="CADEBC010000520">
    <property type="protein sequence ID" value="CAB3244213.1"/>
    <property type="molecule type" value="Genomic_DNA"/>
</dbReference>
<dbReference type="PANTHER" id="PTHR24292">
    <property type="entry name" value="CYTOCHROME P450"/>
    <property type="match status" value="1"/>
</dbReference>
<evidence type="ECO:0000256" key="1">
    <source>
        <dbReference type="ARBA" id="ARBA00001971"/>
    </source>
</evidence>
<dbReference type="EC" id="1.14.14.1" evidence="6"/>
<evidence type="ECO:0000256" key="6">
    <source>
        <dbReference type="ARBA" id="ARBA00012109"/>
    </source>
</evidence>
<evidence type="ECO:0000256" key="10">
    <source>
        <dbReference type="ARBA" id="ARBA00022848"/>
    </source>
</evidence>
<evidence type="ECO:0000313" key="18">
    <source>
        <dbReference type="EMBL" id="CAB3244213.1"/>
    </source>
</evidence>
<keyword evidence="7 16" id="KW-0349">Heme</keyword>
<keyword evidence="12 16" id="KW-0408">Iron</keyword>
<keyword evidence="19" id="KW-1185">Reference proteome</keyword>
<dbReference type="InterPro" id="IPR036396">
    <property type="entry name" value="Cyt_P450_sf"/>
</dbReference>
<evidence type="ECO:0000256" key="12">
    <source>
        <dbReference type="ARBA" id="ARBA00023004"/>
    </source>
</evidence>
<dbReference type="Proteomes" id="UP000494106">
    <property type="component" value="Unassembled WGS sequence"/>
</dbReference>
<sequence length="479" mass="55087">MFWIKKGIPQCEVHPIFGSLTFLQKINPGTWMASVYNQYSHPYVGIWVFWRPGLIVNCPNLAHNILVRDSDNFRNRLLSTDTRDKLGTHNIFTANDPLWSAIRKRLTSVFTTAKVKNWQDLYRSKSADLVFRIKSDNKKGVKINLKGIFADYTTDIIGESAFGIKCEATKTGSGALRAMTKEFEKYSTYRGIQWCFIFFFPELADFLGFTFWPKHTNAYAVKLFRMIVKQRGGYEKETEGKKDLLDVLLKMKQNAIKDNQNVDEMVLISNAMIFLQGGYETSSTLLCYMIYEMAYKPPYQQRVYEELKEVKNKIGDKELGASDLSELPFFNAIIKEALRKYPIMGWLDRTSSREYQVDEHLTIPAGTVVYVNSNGMHQDPNIFPDPMEFKPERFLPENMQTFIPYAYLPFGDGPRSCIGKLFGMFSMRFGFAAIISNFILEPFPNAPAPNDVTVERRGLFYGPGEVLSVKFVPRTEPLF</sequence>
<evidence type="ECO:0000256" key="16">
    <source>
        <dbReference type="PIRSR" id="PIRSR602403-1"/>
    </source>
</evidence>
<dbReference type="PRINTS" id="PR00385">
    <property type="entry name" value="P450"/>
</dbReference>
<dbReference type="CDD" id="cd11056">
    <property type="entry name" value="CYP6-like"/>
    <property type="match status" value="1"/>
</dbReference>
<comment type="function">
    <text evidence="2">May be involved in the metabolism of insect hormones and in the breakdown of synthetic insecticides.</text>
</comment>
<comment type="cofactor">
    <cofactor evidence="1 16">
        <name>heme</name>
        <dbReference type="ChEBI" id="CHEBI:30413"/>
    </cofactor>
</comment>
<keyword evidence="10" id="KW-0492">Microsome</keyword>
<dbReference type="AlphaFoldDB" id="A0A8S1AER8"/>
<dbReference type="FunFam" id="1.10.630.10:FF:000182">
    <property type="entry name" value="Cytochrome P450 3A4"/>
    <property type="match status" value="1"/>
</dbReference>
<keyword evidence="11 17" id="KW-0560">Oxidoreductase</keyword>
<gene>
    <name evidence="18" type="ORF">APLA_LOCUS9877</name>
</gene>
<evidence type="ECO:0000256" key="15">
    <source>
        <dbReference type="ARBA" id="ARBA00047827"/>
    </source>
</evidence>
<evidence type="ECO:0000256" key="5">
    <source>
        <dbReference type="ARBA" id="ARBA00010617"/>
    </source>
</evidence>
<proteinExistence type="inferred from homology"/>
<dbReference type="OrthoDB" id="2789670at2759"/>
<evidence type="ECO:0000256" key="7">
    <source>
        <dbReference type="ARBA" id="ARBA00022617"/>
    </source>
</evidence>
<dbReference type="InterPro" id="IPR017972">
    <property type="entry name" value="Cyt_P450_CS"/>
</dbReference>
<dbReference type="PROSITE" id="PS00086">
    <property type="entry name" value="CYTOCHROME_P450"/>
    <property type="match status" value="1"/>
</dbReference>
<dbReference type="PRINTS" id="PR00465">
    <property type="entry name" value="EP450IV"/>
</dbReference>
<comment type="caution">
    <text evidence="18">The sequence shown here is derived from an EMBL/GenBank/DDBJ whole genome shotgun (WGS) entry which is preliminary data.</text>
</comment>
<evidence type="ECO:0000256" key="4">
    <source>
        <dbReference type="ARBA" id="ARBA00004406"/>
    </source>
</evidence>
<protein>
    <recommendedName>
        <fullName evidence="6">unspecific monooxygenase</fullName>
        <ecNumber evidence="6">1.14.14.1</ecNumber>
    </recommendedName>
</protein>
<dbReference type="Pfam" id="PF00067">
    <property type="entry name" value="p450"/>
    <property type="match status" value="1"/>
</dbReference>
<evidence type="ECO:0000256" key="2">
    <source>
        <dbReference type="ARBA" id="ARBA00003690"/>
    </source>
</evidence>
<dbReference type="InterPro" id="IPR001128">
    <property type="entry name" value="Cyt_P450"/>
</dbReference>
<reference evidence="18 19" key="1">
    <citation type="submission" date="2020-04" db="EMBL/GenBank/DDBJ databases">
        <authorList>
            <person name="Wallbank WR R."/>
            <person name="Pardo Diaz C."/>
            <person name="Kozak K."/>
            <person name="Martin S."/>
            <person name="Jiggins C."/>
            <person name="Moest M."/>
            <person name="Warren A I."/>
            <person name="Byers J.R.P. K."/>
            <person name="Montejo-Kovacevich G."/>
            <person name="Yen C E."/>
        </authorList>
    </citation>
    <scope>NUCLEOTIDE SEQUENCE [LARGE SCALE GENOMIC DNA]</scope>
</reference>
<keyword evidence="8 16" id="KW-0479">Metal-binding</keyword>
<keyword evidence="14" id="KW-0472">Membrane</keyword>
<organism evidence="18 19">
    <name type="scientific">Arctia plantaginis</name>
    <name type="common">Wood tiger moth</name>
    <name type="synonym">Phalaena plantaginis</name>
    <dbReference type="NCBI Taxonomy" id="874455"/>
    <lineage>
        <taxon>Eukaryota</taxon>
        <taxon>Metazoa</taxon>
        <taxon>Ecdysozoa</taxon>
        <taxon>Arthropoda</taxon>
        <taxon>Hexapoda</taxon>
        <taxon>Insecta</taxon>
        <taxon>Pterygota</taxon>
        <taxon>Neoptera</taxon>
        <taxon>Endopterygota</taxon>
        <taxon>Lepidoptera</taxon>
        <taxon>Glossata</taxon>
        <taxon>Ditrysia</taxon>
        <taxon>Noctuoidea</taxon>
        <taxon>Erebidae</taxon>
        <taxon>Arctiinae</taxon>
        <taxon>Arctia</taxon>
    </lineage>
</organism>
<evidence type="ECO:0000256" key="13">
    <source>
        <dbReference type="ARBA" id="ARBA00023033"/>
    </source>
</evidence>
<accession>A0A8S1AER8</accession>
<evidence type="ECO:0000256" key="8">
    <source>
        <dbReference type="ARBA" id="ARBA00022723"/>
    </source>
</evidence>
<comment type="subcellular location">
    <subcellularLocation>
        <location evidence="4">Endoplasmic reticulum membrane</location>
        <topology evidence="4">Peripheral membrane protein</topology>
    </subcellularLocation>
    <subcellularLocation>
        <location evidence="3">Microsome membrane</location>
        <topology evidence="3">Peripheral membrane protein</topology>
    </subcellularLocation>
</comment>
<evidence type="ECO:0000256" key="11">
    <source>
        <dbReference type="ARBA" id="ARBA00023002"/>
    </source>
</evidence>
<evidence type="ECO:0000313" key="19">
    <source>
        <dbReference type="Proteomes" id="UP000494106"/>
    </source>
</evidence>
<dbReference type="InterPro" id="IPR050476">
    <property type="entry name" value="Insect_CytP450_Detox"/>
</dbReference>
<evidence type="ECO:0000256" key="9">
    <source>
        <dbReference type="ARBA" id="ARBA00022824"/>
    </source>
</evidence>
<dbReference type="PANTHER" id="PTHR24292:SF54">
    <property type="entry name" value="CYP9F3-RELATED"/>
    <property type="match status" value="1"/>
</dbReference>
<keyword evidence="9" id="KW-0256">Endoplasmic reticulum</keyword>
<dbReference type="GO" id="GO:0005506">
    <property type="term" value="F:iron ion binding"/>
    <property type="evidence" value="ECO:0007669"/>
    <property type="project" value="InterPro"/>
</dbReference>